<keyword evidence="2" id="KW-1185">Reference proteome</keyword>
<dbReference type="Proteomes" id="UP000630952">
    <property type="component" value="Unassembled WGS sequence"/>
</dbReference>
<gene>
    <name evidence="1" type="ORF">HKD21_10215</name>
</gene>
<name>A0ABR9YFW9_9PROT</name>
<reference evidence="1" key="1">
    <citation type="submission" date="2020-04" db="EMBL/GenBank/DDBJ databases">
        <authorList>
            <person name="Sombolestani A."/>
        </authorList>
    </citation>
    <scope>NUCLEOTIDE SEQUENCE</scope>
    <source>
        <strain evidence="1">LMG 27748</strain>
    </source>
</reference>
<comment type="caution">
    <text evidence="1">The sequence shown here is derived from an EMBL/GenBank/DDBJ whole genome shotgun (WGS) entry which is preliminary data.</text>
</comment>
<proteinExistence type="predicted"/>
<evidence type="ECO:0000313" key="1">
    <source>
        <dbReference type="EMBL" id="MBF0877219.1"/>
    </source>
</evidence>
<dbReference type="RefSeq" id="WP_194255592.1">
    <property type="nucleotide sequence ID" value="NZ_JABCQO010000008.1"/>
</dbReference>
<accession>A0ABR9YFW9</accession>
<reference evidence="1" key="2">
    <citation type="submission" date="2020-11" db="EMBL/GenBank/DDBJ databases">
        <title>Description of novel Gluconobacter species.</title>
        <authorList>
            <person name="Cleenwerck I."/>
            <person name="Cnockaert M."/>
            <person name="Borremans W."/>
            <person name="Wieme A.D."/>
            <person name="De Vuyst L."/>
            <person name="Vandamme P."/>
        </authorList>
    </citation>
    <scope>NUCLEOTIDE SEQUENCE</scope>
    <source>
        <strain evidence="1">LMG 27748</strain>
    </source>
</reference>
<dbReference type="EMBL" id="JABCQO010000008">
    <property type="protein sequence ID" value="MBF0877219.1"/>
    <property type="molecule type" value="Genomic_DNA"/>
</dbReference>
<evidence type="ECO:0000313" key="2">
    <source>
        <dbReference type="Proteomes" id="UP000630952"/>
    </source>
</evidence>
<sequence length="155" mass="17595">MSQTEQKREYGEAMALEIMRALGLSPHDLPKLARYARKCFEDGAAEQRRKDAEGQEPVYQVYRGDYYGWFDCKKSEWEEDERDPEHKRVLYAHPANVAALEARIAELEAERDSLRGALIECGLNASALLGPKLVENIPTEVRLKIAALTRDGDQS</sequence>
<organism evidence="1 2">
    <name type="scientific">Gluconobacter cerevisiae</name>
    <dbReference type="NCBI Taxonomy" id="1379734"/>
    <lineage>
        <taxon>Bacteria</taxon>
        <taxon>Pseudomonadati</taxon>
        <taxon>Pseudomonadota</taxon>
        <taxon>Alphaproteobacteria</taxon>
        <taxon>Acetobacterales</taxon>
        <taxon>Acetobacteraceae</taxon>
        <taxon>Gluconobacter</taxon>
    </lineage>
</organism>
<protein>
    <submittedName>
        <fullName evidence="1">Uncharacterized protein</fullName>
    </submittedName>
</protein>